<evidence type="ECO:0000256" key="6">
    <source>
        <dbReference type="PROSITE-ProRule" id="PRU01373"/>
    </source>
</evidence>
<dbReference type="GO" id="GO:0071555">
    <property type="term" value="P:cell wall organization"/>
    <property type="evidence" value="ECO:0007669"/>
    <property type="project" value="UniProtKB-UniRule"/>
</dbReference>
<dbReference type="SUPFAM" id="SSF47090">
    <property type="entry name" value="PGBD-like"/>
    <property type="match status" value="1"/>
</dbReference>
<evidence type="ECO:0000256" key="5">
    <source>
        <dbReference type="ARBA" id="ARBA00023316"/>
    </source>
</evidence>
<dbReference type="GO" id="GO:0005576">
    <property type="term" value="C:extracellular region"/>
    <property type="evidence" value="ECO:0007669"/>
    <property type="project" value="TreeGrafter"/>
</dbReference>
<sequence length="248" mass="26366">MRVSLGKVVLTGTGSAVLMAPVFTAQAVAAPAPAQAAVRSAQNPRAELVGPTVHFGDHGAGVEKLQQRLKDLGYDPGTVDGKWGQATSFAVWAFQKVNHIKPSSNAGTKTWAALALPHLPEPLVPKGAKNRAEVDVKHQLLYVYKSGRLVLTSHISSGTETSYSTNGHTGFAHTPRGKFRVYRKASGWETSPLGTLYKANYFDGGYAIHGEPAVPLHPASHGCVRIPMGTSNIVAKLLPIGTRVYVRG</sequence>
<proteinExistence type="predicted"/>
<evidence type="ECO:0000259" key="8">
    <source>
        <dbReference type="PROSITE" id="PS52029"/>
    </source>
</evidence>
<dbReference type="InterPro" id="IPR036366">
    <property type="entry name" value="PGBDSf"/>
</dbReference>
<keyword evidence="3 6" id="KW-0133">Cell shape</keyword>
<dbReference type="GO" id="GO:0018104">
    <property type="term" value="P:peptidoglycan-protein cross-linking"/>
    <property type="evidence" value="ECO:0007669"/>
    <property type="project" value="TreeGrafter"/>
</dbReference>
<protein>
    <submittedName>
        <fullName evidence="9">Putative peptidoglycan binding protein</fullName>
    </submittedName>
</protein>
<dbReference type="PANTHER" id="PTHR30582">
    <property type="entry name" value="L,D-TRANSPEPTIDASE"/>
    <property type="match status" value="1"/>
</dbReference>
<comment type="pathway">
    <text evidence="1 6">Cell wall biogenesis; peptidoglycan biosynthesis.</text>
</comment>
<dbReference type="Proteomes" id="UP000316096">
    <property type="component" value="Unassembled WGS sequence"/>
</dbReference>
<feature type="signal peptide" evidence="7">
    <location>
        <begin position="1"/>
        <end position="29"/>
    </location>
</feature>
<feature type="domain" description="L,D-TPase catalytic" evidence="8">
    <location>
        <begin position="130"/>
        <end position="247"/>
    </location>
</feature>
<dbReference type="GO" id="GO:0016740">
    <property type="term" value="F:transferase activity"/>
    <property type="evidence" value="ECO:0007669"/>
    <property type="project" value="UniProtKB-KW"/>
</dbReference>
<reference evidence="9 10" key="1">
    <citation type="submission" date="2019-06" db="EMBL/GenBank/DDBJ databases">
        <title>Sequencing the genomes of 1000 actinobacteria strains.</title>
        <authorList>
            <person name="Klenk H.-P."/>
        </authorList>
    </citation>
    <scope>NUCLEOTIDE SEQUENCE [LARGE SCALE GENOMIC DNA]</scope>
    <source>
        <strain evidence="9 10">DSM 102200</strain>
    </source>
</reference>
<dbReference type="GO" id="GO:0071972">
    <property type="term" value="F:peptidoglycan L,D-transpeptidase activity"/>
    <property type="evidence" value="ECO:0007669"/>
    <property type="project" value="TreeGrafter"/>
</dbReference>
<evidence type="ECO:0000256" key="3">
    <source>
        <dbReference type="ARBA" id="ARBA00022960"/>
    </source>
</evidence>
<organism evidence="9 10">
    <name type="scientific">Actinoallomurus bryophytorum</name>
    <dbReference type="NCBI Taxonomy" id="1490222"/>
    <lineage>
        <taxon>Bacteria</taxon>
        <taxon>Bacillati</taxon>
        <taxon>Actinomycetota</taxon>
        <taxon>Actinomycetes</taxon>
        <taxon>Streptosporangiales</taxon>
        <taxon>Thermomonosporaceae</taxon>
        <taxon>Actinoallomurus</taxon>
    </lineage>
</organism>
<feature type="active site" description="Proton donor/acceptor" evidence="6">
    <location>
        <position position="209"/>
    </location>
</feature>
<evidence type="ECO:0000313" key="9">
    <source>
        <dbReference type="EMBL" id="TQL95501.1"/>
    </source>
</evidence>
<gene>
    <name evidence="9" type="ORF">FB559_1004</name>
</gene>
<keyword evidence="4 6" id="KW-0573">Peptidoglycan synthesis</keyword>
<evidence type="ECO:0000256" key="2">
    <source>
        <dbReference type="ARBA" id="ARBA00022679"/>
    </source>
</evidence>
<dbReference type="Gene3D" id="2.40.440.10">
    <property type="entry name" value="L,D-transpeptidase catalytic domain-like"/>
    <property type="match status" value="1"/>
</dbReference>
<dbReference type="InterPro" id="IPR002477">
    <property type="entry name" value="Peptidoglycan-bd-like"/>
</dbReference>
<dbReference type="EMBL" id="VFOZ01000001">
    <property type="protein sequence ID" value="TQL95501.1"/>
    <property type="molecule type" value="Genomic_DNA"/>
</dbReference>
<keyword evidence="2" id="KW-0808">Transferase</keyword>
<dbReference type="PROSITE" id="PS52029">
    <property type="entry name" value="LD_TPASE"/>
    <property type="match status" value="1"/>
</dbReference>
<dbReference type="PANTHER" id="PTHR30582:SF2">
    <property type="entry name" value="L,D-TRANSPEPTIDASE YCIB-RELATED"/>
    <property type="match status" value="1"/>
</dbReference>
<evidence type="ECO:0000256" key="1">
    <source>
        <dbReference type="ARBA" id="ARBA00004752"/>
    </source>
</evidence>
<evidence type="ECO:0000256" key="7">
    <source>
        <dbReference type="SAM" id="SignalP"/>
    </source>
</evidence>
<comment type="caution">
    <text evidence="9">The sequence shown here is derived from an EMBL/GenBank/DDBJ whole genome shotgun (WGS) entry which is preliminary data.</text>
</comment>
<keyword evidence="7" id="KW-0732">Signal</keyword>
<dbReference type="InterPro" id="IPR036365">
    <property type="entry name" value="PGBD-like_sf"/>
</dbReference>
<keyword evidence="5 6" id="KW-0961">Cell wall biogenesis/degradation</keyword>
<feature type="active site" description="Nucleophile" evidence="6">
    <location>
        <position position="223"/>
    </location>
</feature>
<accession>A0A543CEI3</accession>
<dbReference type="Pfam" id="PF01471">
    <property type="entry name" value="PG_binding_1"/>
    <property type="match status" value="1"/>
</dbReference>
<keyword evidence="10" id="KW-1185">Reference proteome</keyword>
<feature type="chain" id="PRO_5038449328" evidence="7">
    <location>
        <begin position="30"/>
        <end position="248"/>
    </location>
</feature>
<dbReference type="GO" id="GO:0008360">
    <property type="term" value="P:regulation of cell shape"/>
    <property type="evidence" value="ECO:0007669"/>
    <property type="project" value="UniProtKB-UniRule"/>
</dbReference>
<dbReference type="SUPFAM" id="SSF141523">
    <property type="entry name" value="L,D-transpeptidase catalytic domain-like"/>
    <property type="match status" value="1"/>
</dbReference>
<dbReference type="InterPro" id="IPR038063">
    <property type="entry name" value="Transpep_catalytic_dom"/>
</dbReference>
<evidence type="ECO:0000256" key="4">
    <source>
        <dbReference type="ARBA" id="ARBA00022984"/>
    </source>
</evidence>
<dbReference type="Pfam" id="PF03734">
    <property type="entry name" value="YkuD"/>
    <property type="match status" value="1"/>
</dbReference>
<dbReference type="InterPro" id="IPR050979">
    <property type="entry name" value="LD-transpeptidase"/>
</dbReference>
<dbReference type="RefSeq" id="WP_185792046.1">
    <property type="nucleotide sequence ID" value="NZ_VFOZ01000001.1"/>
</dbReference>
<dbReference type="Gene3D" id="1.10.101.10">
    <property type="entry name" value="PGBD-like superfamily/PGBD"/>
    <property type="match status" value="1"/>
</dbReference>
<dbReference type="AlphaFoldDB" id="A0A543CEI3"/>
<dbReference type="InterPro" id="IPR005490">
    <property type="entry name" value="LD_TPept_cat_dom"/>
</dbReference>
<dbReference type="UniPathway" id="UPA00219"/>
<dbReference type="CDD" id="cd16913">
    <property type="entry name" value="YkuD_like"/>
    <property type="match status" value="1"/>
</dbReference>
<name>A0A543CEI3_9ACTN</name>
<evidence type="ECO:0000313" key="10">
    <source>
        <dbReference type="Proteomes" id="UP000316096"/>
    </source>
</evidence>